<comment type="caution">
    <text evidence="1">The sequence shown here is derived from an EMBL/GenBank/DDBJ whole genome shotgun (WGS) entry which is preliminary data.</text>
</comment>
<accession>A0A5R9BDG7</accession>
<evidence type="ECO:0000313" key="1">
    <source>
        <dbReference type="EMBL" id="TLP98618.1"/>
    </source>
</evidence>
<protein>
    <submittedName>
        <fullName evidence="1">Uncharacterized protein</fullName>
    </submittedName>
</protein>
<organism evidence="1 2">
    <name type="scientific">Nesterenkonia salmonea</name>
    <dbReference type="NCBI Taxonomy" id="1804987"/>
    <lineage>
        <taxon>Bacteria</taxon>
        <taxon>Bacillati</taxon>
        <taxon>Actinomycetota</taxon>
        <taxon>Actinomycetes</taxon>
        <taxon>Micrococcales</taxon>
        <taxon>Micrococcaceae</taxon>
        <taxon>Nesterenkonia</taxon>
    </lineage>
</organism>
<dbReference type="RefSeq" id="WP_138252306.1">
    <property type="nucleotide sequence ID" value="NZ_VAVZ01000008.1"/>
</dbReference>
<dbReference type="EMBL" id="VAVZ01000008">
    <property type="protein sequence ID" value="TLP98618.1"/>
    <property type="molecule type" value="Genomic_DNA"/>
</dbReference>
<dbReference type="OrthoDB" id="5380150at2"/>
<dbReference type="AlphaFoldDB" id="A0A5R9BDG7"/>
<proteinExistence type="predicted"/>
<dbReference type="Proteomes" id="UP000310458">
    <property type="component" value="Unassembled WGS sequence"/>
</dbReference>
<name>A0A5R9BDG7_9MICC</name>
<keyword evidence="2" id="KW-1185">Reference proteome</keyword>
<sequence length="111" mass="12644">MDDPRKQVQRITREDTGRWWITTVGSSHLLDLDEMTFVRMTRCDGTSGTMRWDGQKRDLLEISILPVVGRSFAVVLHNPELDAPEGKLGVTVRRSSQIQTIEYLGNRGTDE</sequence>
<gene>
    <name evidence="1" type="ORF">FEF26_04265</name>
</gene>
<reference evidence="1 2" key="1">
    <citation type="submission" date="2019-05" db="EMBL/GenBank/DDBJ databases">
        <title>Nesterenkonia sp. GY074 isolated from the Southern Atlantic Ocean.</title>
        <authorList>
            <person name="Zhang G."/>
        </authorList>
    </citation>
    <scope>NUCLEOTIDE SEQUENCE [LARGE SCALE GENOMIC DNA]</scope>
    <source>
        <strain evidence="1 2">GY074</strain>
    </source>
</reference>
<evidence type="ECO:0000313" key="2">
    <source>
        <dbReference type="Proteomes" id="UP000310458"/>
    </source>
</evidence>